<reference evidence="3" key="1">
    <citation type="journal article" date="2019" name="Int. J. Syst. Evol. Microbiol.">
        <title>The Global Catalogue of Microorganisms (GCM) 10K type strain sequencing project: providing services to taxonomists for standard genome sequencing and annotation.</title>
        <authorList>
            <consortium name="The Broad Institute Genomics Platform"/>
            <consortium name="The Broad Institute Genome Sequencing Center for Infectious Disease"/>
            <person name="Wu L."/>
            <person name="Ma J."/>
        </authorList>
    </citation>
    <scope>NUCLEOTIDE SEQUENCE [LARGE SCALE GENOMIC DNA]</scope>
    <source>
        <strain evidence="3">CGMCC 1.16226</strain>
    </source>
</reference>
<evidence type="ECO:0000313" key="3">
    <source>
        <dbReference type="Proteomes" id="UP001597349"/>
    </source>
</evidence>
<keyword evidence="3" id="KW-1185">Reference proteome</keyword>
<dbReference type="PANTHER" id="PTHR43245:SF54">
    <property type="entry name" value="BLL0593 PROTEIN"/>
    <property type="match status" value="1"/>
</dbReference>
<name>A0ABW4WQ62_9HYPH</name>
<comment type="caution">
    <text evidence="2">The sequence shown here is derived from an EMBL/GenBank/DDBJ whole genome shotgun (WGS) entry which is preliminary data.</text>
</comment>
<evidence type="ECO:0000313" key="2">
    <source>
        <dbReference type="EMBL" id="MFD2058641.1"/>
    </source>
</evidence>
<evidence type="ECO:0000259" key="1">
    <source>
        <dbReference type="Pfam" id="PF01370"/>
    </source>
</evidence>
<sequence length="308" mass="33590">MRILLTGSSGWLGSALAPRLRALGHDVTGLDPVPSAETQIVGSIADRDLVLDTFRDNRIEAIIHSGALHKPNIENRANSDFVATNVQGTLNLLDAAMAFGVKRFVVTSTTSLMISQAIRDGFTGGARKAAWLTEAMSPEPRNIYGVTKLAAEQLCRLYHIQHGLPVVVLRTARFFPEADDMARAIEQSDANTKANELLFRRLTVEDAADAHILALEKAPQLGFDIFIVCAPTPFRPDDCAALIADAPSVVARYFPEFPALYARKGWTMFSSIDRVYDASRARDRLGFVCKTSFADVLAELRAEEAGAT</sequence>
<dbReference type="CDD" id="cd08946">
    <property type="entry name" value="SDR_e"/>
    <property type="match status" value="1"/>
</dbReference>
<dbReference type="Gene3D" id="3.40.50.720">
    <property type="entry name" value="NAD(P)-binding Rossmann-like Domain"/>
    <property type="match status" value="1"/>
</dbReference>
<dbReference type="RefSeq" id="WP_379027109.1">
    <property type="nucleotide sequence ID" value="NZ_JBHUGY010000077.1"/>
</dbReference>
<dbReference type="EMBL" id="JBHUGY010000077">
    <property type="protein sequence ID" value="MFD2058641.1"/>
    <property type="molecule type" value="Genomic_DNA"/>
</dbReference>
<dbReference type="PANTHER" id="PTHR43245">
    <property type="entry name" value="BIFUNCTIONAL POLYMYXIN RESISTANCE PROTEIN ARNA"/>
    <property type="match status" value="1"/>
</dbReference>
<accession>A0ABW4WQ62</accession>
<feature type="domain" description="NAD-dependent epimerase/dehydratase" evidence="1">
    <location>
        <begin position="3"/>
        <end position="217"/>
    </location>
</feature>
<dbReference type="SUPFAM" id="SSF51735">
    <property type="entry name" value="NAD(P)-binding Rossmann-fold domains"/>
    <property type="match status" value="1"/>
</dbReference>
<dbReference type="Pfam" id="PF01370">
    <property type="entry name" value="Epimerase"/>
    <property type="match status" value="1"/>
</dbReference>
<protein>
    <submittedName>
        <fullName evidence="2">NAD-dependent epimerase/dehydratase family protein</fullName>
    </submittedName>
</protein>
<dbReference type="Proteomes" id="UP001597349">
    <property type="component" value="Unassembled WGS sequence"/>
</dbReference>
<proteinExistence type="predicted"/>
<dbReference type="InterPro" id="IPR001509">
    <property type="entry name" value="Epimerase_deHydtase"/>
</dbReference>
<gene>
    <name evidence="2" type="ORF">ACFSQT_37850</name>
</gene>
<dbReference type="InterPro" id="IPR050177">
    <property type="entry name" value="Lipid_A_modif_metabolic_enz"/>
</dbReference>
<organism evidence="2 3">
    <name type="scientific">Mesorhizobium calcicola</name>
    <dbReference type="NCBI Taxonomy" id="1300310"/>
    <lineage>
        <taxon>Bacteria</taxon>
        <taxon>Pseudomonadati</taxon>
        <taxon>Pseudomonadota</taxon>
        <taxon>Alphaproteobacteria</taxon>
        <taxon>Hyphomicrobiales</taxon>
        <taxon>Phyllobacteriaceae</taxon>
        <taxon>Mesorhizobium</taxon>
    </lineage>
</organism>
<dbReference type="InterPro" id="IPR036291">
    <property type="entry name" value="NAD(P)-bd_dom_sf"/>
</dbReference>